<feature type="transmembrane region" description="Helical" evidence="1">
    <location>
        <begin position="36"/>
        <end position="54"/>
    </location>
</feature>
<keyword evidence="1" id="KW-0472">Membrane</keyword>
<evidence type="ECO:0000313" key="2">
    <source>
        <dbReference type="EMBL" id="MDP9500674.1"/>
    </source>
</evidence>
<name>A0ABT9KF41_9PAST</name>
<keyword evidence="1" id="KW-0812">Transmembrane</keyword>
<accession>A0ABT9KF41</accession>
<feature type="transmembrane region" description="Helical" evidence="1">
    <location>
        <begin position="103"/>
        <end position="125"/>
    </location>
</feature>
<keyword evidence="1" id="KW-1133">Transmembrane helix</keyword>
<evidence type="ECO:0000313" key="3">
    <source>
        <dbReference type="Proteomes" id="UP001224083"/>
    </source>
</evidence>
<feature type="transmembrane region" description="Helical" evidence="1">
    <location>
        <begin position="61"/>
        <end position="83"/>
    </location>
</feature>
<sequence length="131" mass="15236">MANKKTLILFPLITQGIFSLFLPFFHAFHLKGLTDVFILTTVPAFLFALVCVYYQFHQRNLVQIAFFSGAISFFYTLTVLSFFLFQETFTEPMSLWEQSLALLFYAMMFALPSMMYAMVVLRLLLRKAPKT</sequence>
<reference evidence="2 3" key="1">
    <citation type="submission" date="2022-12" db="EMBL/GenBank/DDBJ databases">
        <title>Genome sequence of Pasteurellaceae Bisgaard Taxon 45.</title>
        <authorList>
            <person name="Foggin C."/>
            <person name="Rosen L.E."/>
            <person name="Henton M."/>
            <person name="Buys A."/>
            <person name="Floyd T."/>
            <person name="Turner A.D."/>
            <person name="Tarbin J."/>
            <person name="Lloyd A.S."/>
            <person name="Chaitezvi C."/>
            <person name="Ellis R.J."/>
            <person name="Roberts H.C."/>
            <person name="Dastjerdi A."/>
            <person name="Nunez A."/>
            <person name="Van Vliet A.H."/>
            <person name="Steinbach F."/>
        </authorList>
    </citation>
    <scope>NUCLEOTIDE SEQUENCE [LARGE SCALE GENOMIC DNA]</scope>
    <source>
        <strain evidence="2 3">VF20HR</strain>
    </source>
</reference>
<gene>
    <name evidence="2" type="ORF">O7M46_06845</name>
</gene>
<feature type="transmembrane region" description="Helical" evidence="1">
    <location>
        <begin position="7"/>
        <end position="30"/>
    </location>
</feature>
<comment type="caution">
    <text evidence="2">The sequence shown here is derived from an EMBL/GenBank/DDBJ whole genome shotgun (WGS) entry which is preliminary data.</text>
</comment>
<dbReference type="Proteomes" id="UP001224083">
    <property type="component" value="Unassembled WGS sequence"/>
</dbReference>
<dbReference type="EMBL" id="JAQAHH010000006">
    <property type="protein sequence ID" value="MDP9500674.1"/>
    <property type="molecule type" value="Genomic_DNA"/>
</dbReference>
<keyword evidence="3" id="KW-1185">Reference proteome</keyword>
<evidence type="ECO:0008006" key="4">
    <source>
        <dbReference type="Google" id="ProtNLM"/>
    </source>
</evidence>
<evidence type="ECO:0000256" key="1">
    <source>
        <dbReference type="SAM" id="Phobius"/>
    </source>
</evidence>
<proteinExistence type="predicted"/>
<protein>
    <recommendedName>
        <fullName evidence="4">Transmembrane protein</fullName>
    </recommendedName>
</protein>
<organism evidence="2 3">
    <name type="scientific">Bisgaard Taxon 45</name>
    <dbReference type="NCBI Taxonomy" id="304289"/>
    <lineage>
        <taxon>Bacteria</taxon>
        <taxon>Pseudomonadati</taxon>
        <taxon>Pseudomonadota</taxon>
        <taxon>Gammaproteobacteria</taxon>
        <taxon>Pasteurellales</taxon>
        <taxon>Pasteurellaceae</taxon>
    </lineage>
</organism>